<dbReference type="OMA" id="FREVNME"/>
<feature type="coiled-coil region" evidence="2">
    <location>
        <begin position="598"/>
        <end position="625"/>
    </location>
</feature>
<dbReference type="PROSITE" id="PS50103">
    <property type="entry name" value="ZF_C3H1"/>
    <property type="match status" value="1"/>
</dbReference>
<dbReference type="OrthoDB" id="2677428at2759"/>
<organism evidence="5 6">
    <name type="scientific">Coniophora puteana (strain RWD-64-598)</name>
    <name type="common">Brown rot fungus</name>
    <dbReference type="NCBI Taxonomy" id="741705"/>
    <lineage>
        <taxon>Eukaryota</taxon>
        <taxon>Fungi</taxon>
        <taxon>Dikarya</taxon>
        <taxon>Basidiomycota</taxon>
        <taxon>Agaricomycotina</taxon>
        <taxon>Agaricomycetes</taxon>
        <taxon>Agaricomycetidae</taxon>
        <taxon>Boletales</taxon>
        <taxon>Coniophorineae</taxon>
        <taxon>Coniophoraceae</taxon>
        <taxon>Coniophora</taxon>
    </lineage>
</organism>
<name>A0A5M3N1C4_CONPW</name>
<dbReference type="GeneID" id="19204724"/>
<gene>
    <name evidence="5" type="ORF">CONPUDRAFT_162434</name>
</gene>
<feature type="compositionally biased region" description="Low complexity" evidence="3">
    <location>
        <begin position="198"/>
        <end position="257"/>
    </location>
</feature>
<dbReference type="RefSeq" id="XP_007764748.1">
    <property type="nucleotide sequence ID" value="XM_007766558.1"/>
</dbReference>
<feature type="region of interest" description="Disordered" evidence="3">
    <location>
        <begin position="446"/>
        <end position="476"/>
    </location>
</feature>
<dbReference type="EMBL" id="JH711574">
    <property type="protein sequence ID" value="EIW85178.1"/>
    <property type="molecule type" value="Genomic_DNA"/>
</dbReference>
<feature type="zinc finger region" description="C3H1-type" evidence="1">
    <location>
        <begin position="1"/>
        <end position="34"/>
    </location>
</feature>
<reference evidence="6" key="1">
    <citation type="journal article" date="2012" name="Science">
        <title>The Paleozoic origin of enzymatic lignin decomposition reconstructed from 31 fungal genomes.</title>
        <authorList>
            <person name="Floudas D."/>
            <person name="Binder M."/>
            <person name="Riley R."/>
            <person name="Barry K."/>
            <person name="Blanchette R.A."/>
            <person name="Henrissat B."/>
            <person name="Martinez A.T."/>
            <person name="Otillar R."/>
            <person name="Spatafora J.W."/>
            <person name="Yadav J.S."/>
            <person name="Aerts A."/>
            <person name="Benoit I."/>
            <person name="Boyd A."/>
            <person name="Carlson A."/>
            <person name="Copeland A."/>
            <person name="Coutinho P.M."/>
            <person name="de Vries R.P."/>
            <person name="Ferreira P."/>
            <person name="Findley K."/>
            <person name="Foster B."/>
            <person name="Gaskell J."/>
            <person name="Glotzer D."/>
            <person name="Gorecki P."/>
            <person name="Heitman J."/>
            <person name="Hesse C."/>
            <person name="Hori C."/>
            <person name="Igarashi K."/>
            <person name="Jurgens J.A."/>
            <person name="Kallen N."/>
            <person name="Kersten P."/>
            <person name="Kohler A."/>
            <person name="Kuees U."/>
            <person name="Kumar T.K.A."/>
            <person name="Kuo A."/>
            <person name="LaButti K."/>
            <person name="Larrondo L.F."/>
            <person name="Lindquist E."/>
            <person name="Ling A."/>
            <person name="Lombard V."/>
            <person name="Lucas S."/>
            <person name="Lundell T."/>
            <person name="Martin R."/>
            <person name="McLaughlin D.J."/>
            <person name="Morgenstern I."/>
            <person name="Morin E."/>
            <person name="Murat C."/>
            <person name="Nagy L.G."/>
            <person name="Nolan M."/>
            <person name="Ohm R.A."/>
            <person name="Patyshakuliyeva A."/>
            <person name="Rokas A."/>
            <person name="Ruiz-Duenas F.J."/>
            <person name="Sabat G."/>
            <person name="Salamov A."/>
            <person name="Samejima M."/>
            <person name="Schmutz J."/>
            <person name="Slot J.C."/>
            <person name="St John F."/>
            <person name="Stenlid J."/>
            <person name="Sun H."/>
            <person name="Sun S."/>
            <person name="Syed K."/>
            <person name="Tsang A."/>
            <person name="Wiebenga A."/>
            <person name="Young D."/>
            <person name="Pisabarro A."/>
            <person name="Eastwood D.C."/>
            <person name="Martin F."/>
            <person name="Cullen D."/>
            <person name="Grigoriev I.V."/>
            <person name="Hibbett D.S."/>
        </authorList>
    </citation>
    <scope>NUCLEOTIDE SEQUENCE [LARGE SCALE GENOMIC DNA]</scope>
    <source>
        <strain evidence="6">RWD-64-598 SS2</strain>
    </source>
</reference>
<evidence type="ECO:0000256" key="3">
    <source>
        <dbReference type="SAM" id="MobiDB-lite"/>
    </source>
</evidence>
<dbReference type="Proteomes" id="UP000053558">
    <property type="component" value="Unassembled WGS sequence"/>
</dbReference>
<evidence type="ECO:0000313" key="6">
    <source>
        <dbReference type="Proteomes" id="UP000053558"/>
    </source>
</evidence>
<evidence type="ECO:0000259" key="4">
    <source>
        <dbReference type="PROSITE" id="PS50103"/>
    </source>
</evidence>
<feature type="compositionally biased region" description="Polar residues" evidence="3">
    <location>
        <begin position="259"/>
        <end position="270"/>
    </location>
</feature>
<dbReference type="InterPro" id="IPR000571">
    <property type="entry name" value="Znf_CCCH"/>
</dbReference>
<feature type="region of interest" description="Disordered" evidence="3">
    <location>
        <begin position="29"/>
        <end position="328"/>
    </location>
</feature>
<evidence type="ECO:0000313" key="5">
    <source>
        <dbReference type="EMBL" id="EIW85178.1"/>
    </source>
</evidence>
<proteinExistence type="predicted"/>
<evidence type="ECO:0000256" key="1">
    <source>
        <dbReference type="PROSITE-ProRule" id="PRU00723"/>
    </source>
</evidence>
<accession>A0A5M3N1C4</accession>
<keyword evidence="1" id="KW-0479">Metal-binding</keyword>
<keyword evidence="1" id="KW-0862">Zinc</keyword>
<feature type="coiled-coil region" evidence="2">
    <location>
        <begin position="479"/>
        <end position="529"/>
    </location>
</feature>
<dbReference type="GO" id="GO:0008270">
    <property type="term" value="F:zinc ion binding"/>
    <property type="evidence" value="ECO:0007669"/>
    <property type="project" value="UniProtKB-KW"/>
</dbReference>
<feature type="compositionally biased region" description="Gly residues" evidence="3">
    <location>
        <begin position="167"/>
        <end position="176"/>
    </location>
</feature>
<feature type="compositionally biased region" description="Low complexity" evidence="3">
    <location>
        <begin position="103"/>
        <end position="152"/>
    </location>
</feature>
<dbReference type="KEGG" id="cput:CONPUDRAFT_162434"/>
<keyword evidence="6" id="KW-1185">Reference proteome</keyword>
<protein>
    <recommendedName>
        <fullName evidence="4">C3H1-type domain-containing protein</fullName>
    </recommendedName>
</protein>
<evidence type="ECO:0000256" key="2">
    <source>
        <dbReference type="SAM" id="Coils"/>
    </source>
</evidence>
<dbReference type="AlphaFoldDB" id="A0A5M3N1C4"/>
<sequence length="714" mass="76939">MSHLVRCRNFDEEGRPVGNGCPHGATCGFVHPENPAWSTSVKSNRGSRGRGRGLPGGPGRDIPGRSADTGWAARRRTSGDAFGGASPAGRGGGGGGWESPHPAASKPSETSEPSTSGWGASSQSGGVAASDPWGSAPATSAWGSSSGWGSSSTDKDKNTANDSGWGSSSGGWGDSGWGSTDTSNKNAASTKGKEKESSSAWSSGWGSTTTPSTGGAGSSWGAEPLSAASTWSSSASTMAPSASPASTVPPSSAPPVSGDWSTSNVPNAASTIADPRRRPSVQVNTDVADVTMSDVPPSTPLPPPEPTSAIPQSKRQVSSQKPKEADMEKWKDPVRLLCQAIDARHRYELAEKQKIRLKHSQHSGYYSRSSPAAQNMLDAERMSIEQTMQILSKKRHAAIEQLTFNTDLVDVRLQELAGFNIPADVDGYLNQLKRWMQLVDPQIKDITQPPEQPASSADADEDKPLPPLDLSQPPQLEDVTILSKRLKVLAESVEELKAELEYSSQKNVWEEIETKIKTYEAEKKQRRAESAEAPIVLPPVAQMTLAGVSTRLDEAHMQQAETRDTIAGLHTSVGKIEADQRVLETRSRAILKQCEDWRADSQRQQVKAKEQLEEINRKLDAAQTRASQRPEEMQRVPQVEQLHTELASGLKPLLEATVKDLVEKHVSAVLQEQLNWYHVDTRKKNELILAYVWDKLVRFSSYVPEAAAGTRQTA</sequence>
<keyword evidence="1" id="KW-0863">Zinc-finger</keyword>
<feature type="domain" description="C3H1-type" evidence="4">
    <location>
        <begin position="1"/>
        <end position="34"/>
    </location>
</feature>
<feature type="compositionally biased region" description="Pro residues" evidence="3">
    <location>
        <begin position="297"/>
        <end position="306"/>
    </location>
</feature>
<keyword evidence="2" id="KW-0175">Coiled coil</keyword>
<comment type="caution">
    <text evidence="5">The sequence shown here is derived from an EMBL/GenBank/DDBJ whole genome shotgun (WGS) entry which is preliminary data.</text>
</comment>